<organism evidence="4 5">
    <name type="scientific">Floricoccus tropicus</name>
    <dbReference type="NCBI Taxonomy" id="1859473"/>
    <lineage>
        <taxon>Bacteria</taxon>
        <taxon>Bacillati</taxon>
        <taxon>Bacillota</taxon>
        <taxon>Bacilli</taxon>
        <taxon>Lactobacillales</taxon>
        <taxon>Streptococcaceae</taxon>
        <taxon>Floricoccus</taxon>
    </lineage>
</organism>
<evidence type="ECO:0000256" key="1">
    <source>
        <dbReference type="ARBA" id="ARBA00022679"/>
    </source>
</evidence>
<dbReference type="PIRSF" id="PIRSF028162">
    <property type="entry name" value="BcbE_prd"/>
    <property type="match status" value="1"/>
</dbReference>
<evidence type="ECO:0000313" key="5">
    <source>
        <dbReference type="Proteomes" id="UP000178622"/>
    </source>
</evidence>
<proteinExistence type="predicted"/>
<name>A0A1E8GM09_9LACT</name>
<accession>A0A1E8GM09</accession>
<reference evidence="5" key="1">
    <citation type="submission" date="2016-09" db="EMBL/GenBank/DDBJ databases">
        <title>Draft genome sequence of a novel species of the family Streptococcaceae isolated from flowers.</title>
        <authorList>
            <person name="Chuah L.-O."/>
            <person name="Yap K.-P."/>
            <person name="Thong K.L."/>
            <person name="Liong M.T."/>
            <person name="Ahmad R."/>
            <person name="Rusul G."/>
        </authorList>
    </citation>
    <scope>NUCLEOTIDE SEQUENCE [LARGE SCALE GENOMIC DNA]</scope>
    <source>
        <strain evidence="5">DF1</strain>
    </source>
</reference>
<dbReference type="Proteomes" id="UP000178622">
    <property type="component" value="Unassembled WGS sequence"/>
</dbReference>
<protein>
    <recommendedName>
        <fullName evidence="3">Nucleotidyl transferase domain-containing protein</fullName>
    </recommendedName>
</protein>
<dbReference type="GO" id="GO:0016779">
    <property type="term" value="F:nucleotidyltransferase activity"/>
    <property type="evidence" value="ECO:0007669"/>
    <property type="project" value="UniProtKB-KW"/>
</dbReference>
<evidence type="ECO:0000256" key="2">
    <source>
        <dbReference type="ARBA" id="ARBA00022695"/>
    </source>
</evidence>
<dbReference type="EMBL" id="MKIR01000016">
    <property type="protein sequence ID" value="OFI49270.1"/>
    <property type="molecule type" value="Genomic_DNA"/>
</dbReference>
<sequence>MKVIITMAGQGSRFKKVGYKCPKHEIQVGGKSLFNWSISSLSDFFDETFYFIVRKNNYSSAYLRKEINSLGIKDYKIFVLEEMTDGQADTVMKVMTNIDDDEGVLIYNIDTHIDPKNVLKSEIVSNDGSVMLFDAKGSHWSFAKIDDDENKIIEMAEKIPISSLGSVGLYYFDKASDYIKAFNESSNDIKQKYGEIYIAPLYNNLIDSNKIIKPVIISSQYFIPLGTPEELENFKTNLG</sequence>
<dbReference type="SUPFAM" id="SSF53448">
    <property type="entry name" value="Nucleotide-diphospho-sugar transferases"/>
    <property type="match status" value="1"/>
</dbReference>
<comment type="caution">
    <text evidence="4">The sequence shown here is derived from an EMBL/GenBank/DDBJ whole genome shotgun (WGS) entry which is preliminary data.</text>
</comment>
<dbReference type="RefSeq" id="WP_070792210.1">
    <property type="nucleotide sequence ID" value="NZ_MKIR01000016.1"/>
</dbReference>
<dbReference type="STRING" id="1859473.BG261_11015"/>
<dbReference type="Gene3D" id="3.90.550.10">
    <property type="entry name" value="Spore Coat Polysaccharide Biosynthesis Protein SpsA, Chain A"/>
    <property type="match status" value="1"/>
</dbReference>
<dbReference type="InterPro" id="IPR029044">
    <property type="entry name" value="Nucleotide-diphossugar_trans"/>
</dbReference>
<feature type="domain" description="Nucleotidyl transferase" evidence="3">
    <location>
        <begin position="2"/>
        <end position="179"/>
    </location>
</feature>
<dbReference type="OrthoDB" id="9788272at2"/>
<dbReference type="InterPro" id="IPR005835">
    <property type="entry name" value="NTP_transferase_dom"/>
</dbReference>
<evidence type="ECO:0000259" key="3">
    <source>
        <dbReference type="Pfam" id="PF00483"/>
    </source>
</evidence>
<dbReference type="InterPro" id="IPR016873">
    <property type="entry name" value="Caps_polysacc_synth_BcbE_prd"/>
</dbReference>
<keyword evidence="5" id="KW-1185">Reference proteome</keyword>
<dbReference type="InterPro" id="IPR050065">
    <property type="entry name" value="GlmU-like"/>
</dbReference>
<keyword evidence="1" id="KW-0808">Transferase</keyword>
<dbReference type="AlphaFoldDB" id="A0A1E8GM09"/>
<dbReference type="Pfam" id="PF00483">
    <property type="entry name" value="NTP_transferase"/>
    <property type="match status" value="1"/>
</dbReference>
<gene>
    <name evidence="4" type="ORF">BG261_11015</name>
</gene>
<dbReference type="PANTHER" id="PTHR43584">
    <property type="entry name" value="NUCLEOTIDYL TRANSFERASE"/>
    <property type="match status" value="1"/>
</dbReference>
<keyword evidence="2" id="KW-0548">Nucleotidyltransferase</keyword>
<dbReference type="PANTHER" id="PTHR43584:SF8">
    <property type="entry name" value="N-ACETYLMURAMATE ALPHA-1-PHOSPHATE URIDYLYLTRANSFERASE"/>
    <property type="match status" value="1"/>
</dbReference>
<evidence type="ECO:0000313" key="4">
    <source>
        <dbReference type="EMBL" id="OFI49270.1"/>
    </source>
</evidence>